<dbReference type="InterPro" id="IPR023408">
    <property type="entry name" value="MscS_beta-dom_sf"/>
</dbReference>
<dbReference type="InterPro" id="IPR030192">
    <property type="entry name" value="YbdG"/>
</dbReference>
<feature type="transmembrane region" description="Helical" evidence="10">
    <location>
        <begin position="62"/>
        <end position="82"/>
    </location>
</feature>
<keyword evidence="13" id="KW-1185">Reference proteome</keyword>
<feature type="transmembrane region" description="Helical" evidence="10">
    <location>
        <begin position="130"/>
        <end position="151"/>
    </location>
</feature>
<dbReference type="PANTHER" id="PTHR30414:SF0">
    <property type="entry name" value="MINICONDUCTANCE MECHANOSENSITIVE CHANNEL YBDG"/>
    <property type="match status" value="1"/>
</dbReference>
<evidence type="ECO:0000313" key="12">
    <source>
        <dbReference type="EMBL" id="QSX09105.1"/>
    </source>
</evidence>
<name>A0A974XI04_9FIRM</name>
<feature type="domain" description="Mechanosensitive ion channel MscS" evidence="11">
    <location>
        <begin position="175"/>
        <end position="243"/>
    </location>
</feature>
<evidence type="ECO:0000259" key="11">
    <source>
        <dbReference type="Pfam" id="PF00924"/>
    </source>
</evidence>
<feature type="transmembrane region" description="Helical" evidence="10">
    <location>
        <begin position="88"/>
        <end position="109"/>
    </location>
</feature>
<accession>A0A974XI04</accession>
<comment type="subcellular location">
    <subcellularLocation>
        <location evidence="1">Cell inner membrane</location>
        <topology evidence="1">Multi-pass membrane protein</topology>
    </subcellularLocation>
</comment>
<evidence type="ECO:0000256" key="4">
    <source>
        <dbReference type="ARBA" id="ARBA00022692"/>
    </source>
</evidence>
<dbReference type="Gene3D" id="2.30.30.60">
    <property type="match status" value="1"/>
</dbReference>
<dbReference type="FunFam" id="2.30.30.60:FF:000002">
    <property type="entry name" value="Mechanosensitive ion channel family protein"/>
    <property type="match status" value="1"/>
</dbReference>
<dbReference type="GO" id="GO:0071470">
    <property type="term" value="P:cellular response to osmotic stress"/>
    <property type="evidence" value="ECO:0007669"/>
    <property type="project" value="InterPro"/>
</dbReference>
<reference evidence="12" key="1">
    <citation type="submission" date="2021-03" db="EMBL/GenBank/DDBJ databases">
        <title>Alkalibacter marinus sp. nov., isolated from tidal flat sediment.</title>
        <authorList>
            <person name="Namirimu T."/>
            <person name="Yang J.-A."/>
            <person name="Yang S.-H."/>
            <person name="Kim Y.-J."/>
            <person name="Kwon K.K."/>
        </authorList>
    </citation>
    <scope>NUCLEOTIDE SEQUENCE</scope>
    <source>
        <strain evidence="12">ES005</strain>
    </source>
</reference>
<evidence type="ECO:0000256" key="3">
    <source>
        <dbReference type="ARBA" id="ARBA00022519"/>
    </source>
</evidence>
<evidence type="ECO:0000256" key="5">
    <source>
        <dbReference type="ARBA" id="ARBA00022989"/>
    </source>
</evidence>
<feature type="transmembrane region" description="Helical" evidence="10">
    <location>
        <begin position="157"/>
        <end position="186"/>
    </location>
</feature>
<keyword evidence="6" id="KW-0346">Stress response</keyword>
<dbReference type="GO" id="GO:0005886">
    <property type="term" value="C:plasma membrane"/>
    <property type="evidence" value="ECO:0007669"/>
    <property type="project" value="UniProtKB-SubCell"/>
</dbReference>
<dbReference type="PANTHER" id="PTHR30414">
    <property type="entry name" value="MINICONDUCTANCE MECHANOSENSITIVE CHANNEL YBDG"/>
    <property type="match status" value="1"/>
</dbReference>
<proteinExistence type="predicted"/>
<evidence type="ECO:0000256" key="7">
    <source>
        <dbReference type="ARBA" id="ARBA00023136"/>
    </source>
</evidence>
<evidence type="ECO:0000256" key="9">
    <source>
        <dbReference type="ARBA" id="ARBA00093659"/>
    </source>
</evidence>
<evidence type="ECO:0000256" key="6">
    <source>
        <dbReference type="ARBA" id="ARBA00023016"/>
    </source>
</evidence>
<keyword evidence="5 10" id="KW-1133">Transmembrane helix</keyword>
<dbReference type="InterPro" id="IPR010920">
    <property type="entry name" value="LSM_dom_sf"/>
</dbReference>
<keyword evidence="3" id="KW-0997">Cell inner membrane</keyword>
<keyword evidence="7 10" id="KW-0472">Membrane</keyword>
<dbReference type="RefSeq" id="WP_207300444.1">
    <property type="nucleotide sequence ID" value="NZ_CP071444.1"/>
</dbReference>
<keyword evidence="2" id="KW-1003">Cell membrane</keyword>
<evidence type="ECO:0000256" key="2">
    <source>
        <dbReference type="ARBA" id="ARBA00022475"/>
    </source>
</evidence>
<dbReference type="Pfam" id="PF00924">
    <property type="entry name" value="MS_channel_2nd"/>
    <property type="match status" value="1"/>
</dbReference>
<dbReference type="AlphaFoldDB" id="A0A974XI04"/>
<dbReference type="EMBL" id="CP071444">
    <property type="protein sequence ID" value="QSX09105.1"/>
    <property type="molecule type" value="Genomic_DNA"/>
</dbReference>
<dbReference type="Proteomes" id="UP000663499">
    <property type="component" value="Chromosome"/>
</dbReference>
<sequence length="386" mass="43598">MQTMDWGVGVSEVFGVILTFLLLLLVSWVVYFVTKKIVIPVLIKRINKNRYQWDSILMRHKVLHKLIFLIPILIFYNGAGFLGSLESIVRTIMVMLLLLQFANVAGAFLDSVNDIYSTLEVSKEKPIKGFLQVIKIIVYVLALLLIVAGFVDTNPFVLLSGLGAVAAVFSFIFKDTILGLVAGVLLSVNNMLRIGDWIEMPQYGANGDVIDITMNAVKVQNFDMTITTVPAYALISDSFKNWRGIQETGSRRIMRAILIDVSSICFCSDETWGRYEKIIHEMEGSDPKEKKRADTNMGAFQRYLKGYLANHPNIKQSQLQIIRQLAPTEKGIPLEIYAFADTVDWVIYEGIQSEIMEHVIGMAPRFDLELYQLPSGKDLNRMITNQ</sequence>
<feature type="transmembrane region" description="Helical" evidence="10">
    <location>
        <begin position="13"/>
        <end position="34"/>
    </location>
</feature>
<protein>
    <recommendedName>
        <fullName evidence="8">Mechanosensing system component YbdG</fullName>
    </recommendedName>
    <alternativeName>
        <fullName evidence="9">Mechanosensitive channel homolog YbdG</fullName>
    </alternativeName>
</protein>
<gene>
    <name evidence="12" type="ORF">J0B03_03280</name>
</gene>
<evidence type="ECO:0000256" key="1">
    <source>
        <dbReference type="ARBA" id="ARBA00004429"/>
    </source>
</evidence>
<evidence type="ECO:0000313" key="13">
    <source>
        <dbReference type="Proteomes" id="UP000663499"/>
    </source>
</evidence>
<dbReference type="KEGG" id="alka:J0B03_03280"/>
<evidence type="ECO:0000256" key="8">
    <source>
        <dbReference type="ARBA" id="ARBA00093630"/>
    </source>
</evidence>
<dbReference type="InterPro" id="IPR006685">
    <property type="entry name" value="MscS_channel_2nd"/>
</dbReference>
<dbReference type="SUPFAM" id="SSF50182">
    <property type="entry name" value="Sm-like ribonucleoproteins"/>
    <property type="match status" value="1"/>
</dbReference>
<organism evidence="12 13">
    <name type="scientific">Alkalibacter rhizosphaerae</name>
    <dbReference type="NCBI Taxonomy" id="2815577"/>
    <lineage>
        <taxon>Bacteria</taxon>
        <taxon>Bacillati</taxon>
        <taxon>Bacillota</taxon>
        <taxon>Clostridia</taxon>
        <taxon>Eubacteriales</taxon>
        <taxon>Eubacteriaceae</taxon>
        <taxon>Alkalibacter</taxon>
    </lineage>
</organism>
<evidence type="ECO:0000256" key="10">
    <source>
        <dbReference type="SAM" id="Phobius"/>
    </source>
</evidence>
<dbReference type="GO" id="GO:0008381">
    <property type="term" value="F:mechanosensitive monoatomic ion channel activity"/>
    <property type="evidence" value="ECO:0007669"/>
    <property type="project" value="InterPro"/>
</dbReference>
<keyword evidence="4 10" id="KW-0812">Transmembrane</keyword>